<dbReference type="AlphaFoldDB" id="A0A0F7KIS9"/>
<protein>
    <submittedName>
        <fullName evidence="7">PAS domain S-box-containing protein</fullName>
    </submittedName>
    <submittedName>
        <fullName evidence="6">PAS sensor protein</fullName>
    </submittedName>
</protein>
<sequence>MDFIVEKDPGLIPKVLSKILDSCVNGITLTDPDQEDMPLVYVNKAFEKITGYSQEETVGKNCRFLQGTDRDQKERYQLKEAIANKQPVEITLKNYRKNGEMFYNHLIITPLFDAHGNVLYYLGVQYDVTQQRRAEEEIKRLTEQLAAVRNS</sequence>
<gene>
    <name evidence="6" type="ORF">AAW31_16130</name>
    <name evidence="7" type="ORF">BCL69_105021</name>
</gene>
<reference evidence="7 9" key="3">
    <citation type="submission" date="2019-07" db="EMBL/GenBank/DDBJ databases">
        <title>Active sludge and wastewater microbial communities from Klosterneuburg, Austria.</title>
        <authorList>
            <person name="Wagner M."/>
        </authorList>
    </citation>
    <scope>NUCLEOTIDE SEQUENCE [LARGE SCALE GENOMIC DNA]</scope>
    <source>
        <strain evidence="7 9">Nm2</strain>
    </source>
</reference>
<evidence type="ECO:0000313" key="7">
    <source>
        <dbReference type="EMBL" id="TYP81301.1"/>
    </source>
</evidence>
<dbReference type="PROSITE" id="PS50112">
    <property type="entry name" value="PAS"/>
    <property type="match status" value="1"/>
</dbReference>
<accession>A0A0F7KIS9</accession>
<dbReference type="Proteomes" id="UP000034156">
    <property type="component" value="Chromosome"/>
</dbReference>
<dbReference type="PATRIC" id="fig|44574.3.peg.3899"/>
<dbReference type="KEGG" id="nco:AAW31_16130"/>
<dbReference type="SMART" id="SM00091">
    <property type="entry name" value="PAS"/>
    <property type="match status" value="1"/>
</dbReference>
<evidence type="ECO:0000256" key="1">
    <source>
        <dbReference type="ARBA" id="ARBA00022630"/>
    </source>
</evidence>
<evidence type="ECO:0000256" key="2">
    <source>
        <dbReference type="ARBA" id="ARBA00022643"/>
    </source>
</evidence>
<dbReference type="OrthoDB" id="9792270at2"/>
<dbReference type="Gene3D" id="3.30.450.20">
    <property type="entry name" value="PAS domain"/>
    <property type="match status" value="1"/>
</dbReference>
<dbReference type="InterPro" id="IPR001610">
    <property type="entry name" value="PAC"/>
</dbReference>
<name>A0A0F7KIS9_9PROT</name>
<dbReference type="SUPFAM" id="SSF55785">
    <property type="entry name" value="PYP-like sensor domain (PAS domain)"/>
    <property type="match status" value="1"/>
</dbReference>
<dbReference type="EMBL" id="VNHT01000050">
    <property type="protein sequence ID" value="TYP81301.1"/>
    <property type="molecule type" value="Genomic_DNA"/>
</dbReference>
<keyword evidence="3" id="KW-0157">Chromophore</keyword>
<dbReference type="PROSITE" id="PS50113">
    <property type="entry name" value="PAC"/>
    <property type="match status" value="1"/>
</dbReference>
<proteinExistence type="predicted"/>
<dbReference type="Pfam" id="PF13426">
    <property type="entry name" value="PAS_9"/>
    <property type="match status" value="1"/>
</dbReference>
<feature type="domain" description="PAS" evidence="4">
    <location>
        <begin position="12"/>
        <end position="85"/>
    </location>
</feature>
<dbReference type="InterPro" id="IPR000700">
    <property type="entry name" value="PAS-assoc_C"/>
</dbReference>
<dbReference type="RefSeq" id="WP_046851017.1">
    <property type="nucleotide sequence ID" value="NZ_CP011451.1"/>
</dbReference>
<dbReference type="NCBIfam" id="TIGR00229">
    <property type="entry name" value="sensory_box"/>
    <property type="match status" value="1"/>
</dbReference>
<keyword evidence="1" id="KW-0285">Flavoprotein</keyword>
<dbReference type="InterPro" id="IPR000014">
    <property type="entry name" value="PAS"/>
</dbReference>
<dbReference type="SMART" id="SM00086">
    <property type="entry name" value="PAC"/>
    <property type="match status" value="1"/>
</dbReference>
<evidence type="ECO:0000259" key="4">
    <source>
        <dbReference type="PROSITE" id="PS50112"/>
    </source>
</evidence>
<dbReference type="InterPro" id="IPR035965">
    <property type="entry name" value="PAS-like_dom_sf"/>
</dbReference>
<evidence type="ECO:0000313" key="9">
    <source>
        <dbReference type="Proteomes" id="UP000324176"/>
    </source>
</evidence>
<dbReference type="CDD" id="cd00130">
    <property type="entry name" value="PAS"/>
    <property type="match status" value="1"/>
</dbReference>
<dbReference type="PANTHER" id="PTHR47429:SF2">
    <property type="entry name" value="PROTEIN TWIN LOV 1"/>
    <property type="match status" value="1"/>
</dbReference>
<feature type="domain" description="PAC" evidence="5">
    <location>
        <begin position="86"/>
        <end position="140"/>
    </location>
</feature>
<dbReference type="Proteomes" id="UP000324176">
    <property type="component" value="Unassembled WGS sequence"/>
</dbReference>
<dbReference type="EMBL" id="CP011451">
    <property type="protein sequence ID" value="AKH38983.1"/>
    <property type="molecule type" value="Genomic_DNA"/>
</dbReference>
<reference evidence="6 8" key="2">
    <citation type="journal article" date="2016" name="Genome Announc.">
        <title>Genome Sequence of Nitrosomonas communis Strain Nm2, a Mesophilic Ammonia-Oxidizing Bacterium Isolated from Mediterranean Soil.</title>
        <authorList>
            <person name="Kozlowski J.A."/>
            <person name="Kits K.D."/>
            <person name="Stein L.Y."/>
        </authorList>
    </citation>
    <scope>NUCLEOTIDE SEQUENCE [LARGE SCALE GENOMIC DNA]</scope>
    <source>
        <strain evidence="6 8">Nm2</strain>
    </source>
</reference>
<evidence type="ECO:0000313" key="6">
    <source>
        <dbReference type="EMBL" id="AKH38983.1"/>
    </source>
</evidence>
<evidence type="ECO:0000256" key="3">
    <source>
        <dbReference type="ARBA" id="ARBA00022991"/>
    </source>
</evidence>
<organism evidence="6 8">
    <name type="scientific">Nitrosomonas communis</name>
    <dbReference type="NCBI Taxonomy" id="44574"/>
    <lineage>
        <taxon>Bacteria</taxon>
        <taxon>Pseudomonadati</taxon>
        <taxon>Pseudomonadota</taxon>
        <taxon>Betaproteobacteria</taxon>
        <taxon>Nitrosomonadales</taxon>
        <taxon>Nitrosomonadaceae</taxon>
        <taxon>Nitrosomonas</taxon>
    </lineage>
</organism>
<reference evidence="8" key="1">
    <citation type="submission" date="2015-05" db="EMBL/GenBank/DDBJ databases">
        <title>Draft genome of Nitrosomonas communis strain Nm2.</title>
        <authorList>
            <person name="Kozlowski J.A."/>
            <person name="Kits K.D."/>
            <person name="Stein L.Y."/>
        </authorList>
    </citation>
    <scope>NUCLEOTIDE SEQUENCE [LARGE SCALE GENOMIC DNA]</scope>
    <source>
        <strain evidence="8">Nm2</strain>
    </source>
</reference>
<keyword evidence="2" id="KW-0288">FMN</keyword>
<evidence type="ECO:0000259" key="5">
    <source>
        <dbReference type="PROSITE" id="PS50113"/>
    </source>
</evidence>
<evidence type="ECO:0000313" key="8">
    <source>
        <dbReference type="Proteomes" id="UP000034156"/>
    </source>
</evidence>
<dbReference type="PANTHER" id="PTHR47429">
    <property type="entry name" value="PROTEIN TWIN LOV 1"/>
    <property type="match status" value="1"/>
</dbReference>
<keyword evidence="8" id="KW-1185">Reference proteome</keyword>